<proteinExistence type="predicted"/>
<dbReference type="SUPFAM" id="SSF57997">
    <property type="entry name" value="Tropomyosin"/>
    <property type="match status" value="1"/>
</dbReference>
<accession>A0A7S4P657</accession>
<gene>
    <name evidence="4" type="ORF">GTHE00462_LOCUS29697</name>
</gene>
<evidence type="ECO:0000313" key="4">
    <source>
        <dbReference type="EMBL" id="CAE2325033.1"/>
    </source>
</evidence>
<dbReference type="PROSITE" id="PS51257">
    <property type="entry name" value="PROKAR_LIPOPROTEIN"/>
    <property type="match status" value="1"/>
</dbReference>
<evidence type="ECO:0000256" key="3">
    <source>
        <dbReference type="SAM" id="SignalP"/>
    </source>
</evidence>
<evidence type="ECO:0000256" key="2">
    <source>
        <dbReference type="SAM" id="MobiDB-lite"/>
    </source>
</evidence>
<feature type="compositionally biased region" description="Low complexity" evidence="2">
    <location>
        <begin position="36"/>
        <end position="51"/>
    </location>
</feature>
<dbReference type="Gene3D" id="1.20.5.170">
    <property type="match status" value="1"/>
</dbReference>
<organism evidence="4">
    <name type="scientific">Guillardia theta</name>
    <name type="common">Cryptophyte</name>
    <name type="synonym">Cryptomonas phi</name>
    <dbReference type="NCBI Taxonomy" id="55529"/>
    <lineage>
        <taxon>Eukaryota</taxon>
        <taxon>Cryptophyceae</taxon>
        <taxon>Pyrenomonadales</taxon>
        <taxon>Geminigeraceae</taxon>
        <taxon>Guillardia</taxon>
    </lineage>
</organism>
<feature type="signal peptide" evidence="3">
    <location>
        <begin position="1"/>
        <end position="20"/>
    </location>
</feature>
<name>A0A7S4P657_GUITH</name>
<feature type="coiled-coil region" evidence="1">
    <location>
        <begin position="1081"/>
        <end position="1115"/>
    </location>
</feature>
<feature type="coiled-coil region" evidence="1">
    <location>
        <begin position="746"/>
        <end position="780"/>
    </location>
</feature>
<keyword evidence="1" id="KW-0175">Coiled coil</keyword>
<feature type="region of interest" description="Disordered" evidence="2">
    <location>
        <begin position="542"/>
        <end position="581"/>
    </location>
</feature>
<dbReference type="PANTHER" id="PTHR43977">
    <property type="entry name" value="STRUCTURAL MAINTENANCE OF CHROMOSOMES PROTEIN 3"/>
    <property type="match status" value="1"/>
</dbReference>
<evidence type="ECO:0000256" key="1">
    <source>
        <dbReference type="SAM" id="Coils"/>
    </source>
</evidence>
<keyword evidence="3" id="KW-0732">Signal</keyword>
<dbReference type="EMBL" id="HBKN01037902">
    <property type="protein sequence ID" value="CAE2325033.1"/>
    <property type="molecule type" value="Transcribed_RNA"/>
</dbReference>
<feature type="chain" id="PRO_5030583241" evidence="3">
    <location>
        <begin position="21"/>
        <end position="1133"/>
    </location>
</feature>
<feature type="region of interest" description="Disordered" evidence="2">
    <location>
        <begin position="36"/>
        <end position="55"/>
    </location>
</feature>
<protein>
    <submittedName>
        <fullName evidence="4">Uncharacterized protein</fullName>
    </submittedName>
</protein>
<feature type="coiled-coil region" evidence="1">
    <location>
        <begin position="277"/>
        <end position="314"/>
    </location>
</feature>
<sequence>MPMAHARTFLLFLLASSCHAGNFDFFRLRGGDARLSPPLSPPTSSTRQQSPEQYHPKKFSISLSNTESEHPEKLSKIISSMPGSAGVVPTPRSGWPARFRHELELLKGTVGQYNNSHQDAVALLVRERRRASLLEREKQEIQHTMLEKLEAMEKVKNMMEKRAVATERKLEELRVQLENSIGRDETSRVNVQLEELEAAKNAFQLRAAKVGEEADTLRKQMSDVQSMNDALVNEKSKLELRLRELEPLQEKLRYATRVKDDLEKRLYDVTMKHQESLKELELSNRLLQKAKVDAQEVMDNRTKLERDLHVATKERAAVISQLRDADKHGREVEEGSMKQIEEWRAKHLHLERKVAVAAAKIEALEKQAKGYKLRLAAAAEQQTKASAAAQQFDKERSKLMSRIEELEQLGIRKQKEVDALQESIKMMKDELSEARREMEQLRDNARVEEERKVSLEHEVAELKRMRVKDDEALEKMREVEGQLQASLSNSANLSAQLKKLELDYSEAASLLNKAQTSIQEHQKTQAALQHKVKVLEEEKTELKARSESADLKANELKQQLEKSEKGRTKAMDDAKESQVKAKGLEEEISKLTRHVRTVEEVKKGLQEQSEVARREIESLQEKLRATDDRYGEAKKETAEVEKKLKTLQALSSTLNSKLNATRLQADQLKSQLRGAEQKAAALKQEVAKERSSRMDVQNELNQVRQTLLSELDKAEQMGSEWKKKFESSTTTCDELNQQLAMVAGAKEHLVTQVKGLEDEVHSLQERVTSAEGRSKAKEEEAKMLGLKVEQVRQESENNTKLEILRMKKKIRKIQMDRMKAASQLSSALRACELRDNALNDARRSIATLKQSRVSLGKQLETVTAEIVTLKRELEATKHSKDETQRAGEETKKKLEAMMKVKHTLEAKLADASGEIQQLGGKLREEVKSHAETKEEMERMRQRSELSMQELKAEVDKCKGDLEAFAKTNAELVDARENLSCRLHACEHELSECMAKKEELARSLDQVIAERDAAVLERHQAVCEVEQSKIQLDLMHREVKEMQNVTWHQWNLIDAARSQLCEVYTAKNELELQVRSASAGMKLRDQAGIESLEQQLEEIKMEKEELHKAAMKDRNDLKRLKTILMIEKVEDLQI</sequence>
<feature type="coiled-coil region" evidence="1">
    <location>
        <begin position="922"/>
        <end position="1044"/>
    </location>
</feature>
<dbReference type="AlphaFoldDB" id="A0A7S4P657"/>
<feature type="coiled-coil region" evidence="1">
    <location>
        <begin position="124"/>
        <end position="234"/>
    </location>
</feature>
<reference evidence="4" key="1">
    <citation type="submission" date="2021-01" db="EMBL/GenBank/DDBJ databases">
        <authorList>
            <person name="Corre E."/>
            <person name="Pelletier E."/>
            <person name="Niang G."/>
            <person name="Scheremetjew M."/>
            <person name="Finn R."/>
            <person name="Kale V."/>
            <person name="Holt S."/>
            <person name="Cochrane G."/>
            <person name="Meng A."/>
            <person name="Brown T."/>
            <person name="Cohen L."/>
        </authorList>
    </citation>
    <scope>NUCLEOTIDE SEQUENCE</scope>
    <source>
        <strain evidence="4">CCMP 2712</strain>
    </source>
</reference>
<feature type="coiled-coil region" evidence="1">
    <location>
        <begin position="859"/>
        <end position="886"/>
    </location>
</feature>